<reference evidence="1" key="1">
    <citation type="submission" date="2021-01" db="EMBL/GenBank/DDBJ databases">
        <authorList>
            <consortium name="Genoscope - CEA"/>
            <person name="William W."/>
        </authorList>
    </citation>
    <scope>NUCLEOTIDE SEQUENCE</scope>
</reference>
<name>A0A8S1URG2_9CILI</name>
<sequence length="514" mass="61081">MKRSRFDFQSAAERGLVKGDQIGQKQINQNEPDYFNLPSFILPNQSNALNLSVQLTRRMNSDNHTPELQQKALNESQMTKLLLPQIDNNQVNFQHSTQLYGLSDENLGFYHNFLHEQSFEQNIEKKQILRQSTYTQNQFYLNHSPRKRQYSFQINKNFKSNLDITNEKEDSNDIDESILKNEKNNILKEKDILQDEDEDVSHISNPMITQTTLNVKTKVQFQYNKIKICIIIVRAIFRMQILIRPLKQKWIQNQQLFCQLIKLFKFKDKLVQNKIKQWTQISLTKVLSVLRFQTLKQWNFIEGNIEGFQKDMAITNFLNLCSHLITNLEITTQPNSFLPELGYQSYLEQFVEYRQTYNIFVTKRTNYLQNKYSKITPIEKAMIATECVIMNNFIPNLVLLTENKKFFNADDQNIQFLIRGFITILQQLFIMTFSDIPQVQTLNSQFKYQQMQIGRSKYGMILVPIQTEMEEFYKGTFKYDQLKLIFERRGLFSNLVKQFKKVVQNIYQHKIQDL</sequence>
<dbReference type="AlphaFoldDB" id="A0A8S1URG2"/>
<organism evidence="1 2">
    <name type="scientific">Paramecium pentaurelia</name>
    <dbReference type="NCBI Taxonomy" id="43138"/>
    <lineage>
        <taxon>Eukaryota</taxon>
        <taxon>Sar</taxon>
        <taxon>Alveolata</taxon>
        <taxon>Ciliophora</taxon>
        <taxon>Intramacronucleata</taxon>
        <taxon>Oligohymenophorea</taxon>
        <taxon>Peniculida</taxon>
        <taxon>Parameciidae</taxon>
        <taxon>Paramecium</taxon>
    </lineage>
</organism>
<proteinExistence type="predicted"/>
<comment type="caution">
    <text evidence="1">The sequence shown here is derived from an EMBL/GenBank/DDBJ whole genome shotgun (WGS) entry which is preliminary data.</text>
</comment>
<protein>
    <submittedName>
        <fullName evidence="1">Uncharacterized protein</fullName>
    </submittedName>
</protein>
<evidence type="ECO:0000313" key="2">
    <source>
        <dbReference type="Proteomes" id="UP000689195"/>
    </source>
</evidence>
<dbReference type="OrthoDB" id="297600at2759"/>
<keyword evidence="2" id="KW-1185">Reference proteome</keyword>
<gene>
    <name evidence="1" type="ORF">PPENT_87.1.T0480085</name>
</gene>
<accession>A0A8S1URG2</accession>
<dbReference type="EMBL" id="CAJJDO010000048">
    <property type="protein sequence ID" value="CAD8167898.1"/>
    <property type="molecule type" value="Genomic_DNA"/>
</dbReference>
<dbReference type="Proteomes" id="UP000689195">
    <property type="component" value="Unassembled WGS sequence"/>
</dbReference>
<evidence type="ECO:0000313" key="1">
    <source>
        <dbReference type="EMBL" id="CAD8167898.1"/>
    </source>
</evidence>